<keyword evidence="9" id="KW-0012">Acyltransferase</keyword>
<dbReference type="InterPro" id="IPR000542">
    <property type="entry name" value="Carn_acyl_trans"/>
</dbReference>
<comment type="subcellular location">
    <subcellularLocation>
        <location evidence="1">Membrane</location>
        <topology evidence="1">Multi-pass membrane protein</topology>
    </subcellularLocation>
</comment>
<evidence type="ECO:0000256" key="11">
    <source>
        <dbReference type="SAM" id="Phobius"/>
    </source>
</evidence>
<evidence type="ECO:0000256" key="8">
    <source>
        <dbReference type="ARBA" id="ARBA00023136"/>
    </source>
</evidence>
<evidence type="ECO:0000256" key="4">
    <source>
        <dbReference type="ARBA" id="ARBA00022692"/>
    </source>
</evidence>
<dbReference type="PANTHER" id="PTHR22589:SF99">
    <property type="entry name" value="CHOLINE_CARNITINE ACYLTRANSFERASE DOMAIN-CONTAINING PROTEIN"/>
    <property type="match status" value="1"/>
</dbReference>
<proteinExistence type="inferred from homology"/>
<keyword evidence="8 11" id="KW-0472">Membrane</keyword>
<dbReference type="GO" id="GO:0004095">
    <property type="term" value="F:carnitine O-palmitoyltransferase activity"/>
    <property type="evidence" value="ECO:0007669"/>
    <property type="project" value="TreeGrafter"/>
</dbReference>
<comment type="caution">
    <text evidence="13">The sequence shown here is derived from an EMBL/GenBank/DDBJ whole genome shotgun (WGS) entry which is preliminary data.</text>
</comment>
<keyword evidence="4 11" id="KW-0812">Transmembrane</keyword>
<dbReference type="GO" id="GO:0005739">
    <property type="term" value="C:mitochondrion"/>
    <property type="evidence" value="ECO:0007669"/>
    <property type="project" value="TreeGrafter"/>
</dbReference>
<dbReference type="Pfam" id="PF00755">
    <property type="entry name" value="Carn_acyltransf"/>
    <property type="match status" value="1"/>
</dbReference>
<accession>A0AAV5VX75</accession>
<feature type="non-terminal residue" evidence="13">
    <location>
        <position position="1"/>
    </location>
</feature>
<feature type="transmembrane region" description="Helical" evidence="11">
    <location>
        <begin position="20"/>
        <end position="40"/>
    </location>
</feature>
<dbReference type="Gene3D" id="3.30.559.10">
    <property type="entry name" value="Chloramphenicol acetyltransferase-like domain"/>
    <property type="match status" value="1"/>
</dbReference>
<dbReference type="Gene3D" id="3.30.559.70">
    <property type="entry name" value="Choline/Carnitine o-acyltransferase, domain 2"/>
    <property type="match status" value="1"/>
</dbReference>
<comment type="similarity">
    <text evidence="2">Belongs to the carnitine/choline acetyltransferase family.</text>
</comment>
<name>A0AAV5VX75_9BILA</name>
<evidence type="ECO:0000256" key="2">
    <source>
        <dbReference type="ARBA" id="ARBA00005232"/>
    </source>
</evidence>
<dbReference type="SUPFAM" id="SSF52777">
    <property type="entry name" value="CoA-dependent acyltransferases"/>
    <property type="match status" value="2"/>
</dbReference>
<evidence type="ECO:0000256" key="9">
    <source>
        <dbReference type="ARBA" id="ARBA00023315"/>
    </source>
</evidence>
<keyword evidence="14" id="KW-1185">Reference proteome</keyword>
<gene>
    <name evidence="13" type="ORF">PFISCL1PPCAC_13839</name>
</gene>
<evidence type="ECO:0000256" key="10">
    <source>
        <dbReference type="PIRSR" id="PIRSR600542-1"/>
    </source>
</evidence>
<dbReference type="AlphaFoldDB" id="A0AAV5VX75"/>
<reference evidence="13" key="1">
    <citation type="submission" date="2023-10" db="EMBL/GenBank/DDBJ databases">
        <title>Genome assembly of Pristionchus species.</title>
        <authorList>
            <person name="Yoshida K."/>
            <person name="Sommer R.J."/>
        </authorList>
    </citation>
    <scope>NUCLEOTIDE SEQUENCE</scope>
    <source>
        <strain evidence="13">RS5133</strain>
    </source>
</reference>
<evidence type="ECO:0000256" key="3">
    <source>
        <dbReference type="ARBA" id="ARBA00022679"/>
    </source>
</evidence>
<dbReference type="FunFam" id="3.30.559.10:FF:000002">
    <property type="entry name" value="carnitine O-palmitoyltransferase 1, liver isoform"/>
    <property type="match status" value="1"/>
</dbReference>
<dbReference type="PANTHER" id="PTHR22589">
    <property type="entry name" value="CARNITINE O-ACYLTRANSFERASE"/>
    <property type="match status" value="1"/>
</dbReference>
<feature type="domain" description="Choline/carnitine acyltransferase" evidence="12">
    <location>
        <begin position="90"/>
        <end position="675"/>
    </location>
</feature>
<sequence length="686" mass="77821">AALLQLLPTIGYHVPDKVVRIGAASLLTTVVPVVLARLFLTHFFFSYKRWMFEKPKNSSITTRIWGIVRYFLTFVPPLHKSCDAILPSNPVPVLEETVQKYLDSIRPLHTKEELATIERIAQDFLNGEGRKLQRYTKFYSLFVENYVTGFWEKYAYLSSRSPLLINSSICNFDNFANRPATQAFRAAHITYNEFLSQLALDRQHFTPPGAGMVCTRHYDRLYAVTRLPGATVDSIKNYGITRHIVVLYNGGIYKIQVVDEKDKIYTVDQLADIYIELLSRANTKVEGAEGRVAALTNDNRSNWHANRHRFFESIPRNAAALEAIESAAFAITLDAADDWGYDPADSARMVRYARSSLMGDGADRWVDKSLSYNVARNGVFSGTEEHSIVDGSELSHVYENFVEMENEIMPHTSLEEQQLRERSFDASAKKNLRFAERIEIDVTDDMASEIDRVFSANQESSADVHLSSLIHRDFGKGRIKKIGCSPDGFMQMAIQLANYRDQGRFVLTYEPASARFYKNSRTETIRSVTDDSCEFVKAMDDGQIDRARRVSLLRKACETHATRNRDITVNQGIDRHLFVLYVMSKATGTPSPFLDHFISQEWLLSTSQAPNMTNTTRMEDEHEDQSWLGGVFAAVAKTGYGVCYRFAGNHSICIHMSSYHSAQNTDSDRFSVHLAKALEEMSALFD</sequence>
<evidence type="ECO:0000313" key="13">
    <source>
        <dbReference type="EMBL" id="GMT22542.1"/>
    </source>
</evidence>
<evidence type="ECO:0000256" key="6">
    <source>
        <dbReference type="ARBA" id="ARBA00022989"/>
    </source>
</evidence>
<dbReference type="GO" id="GO:0016020">
    <property type="term" value="C:membrane"/>
    <property type="evidence" value="ECO:0007669"/>
    <property type="project" value="UniProtKB-SubCell"/>
</dbReference>
<dbReference type="InterPro" id="IPR039551">
    <property type="entry name" value="Cho/carn_acyl_trans"/>
</dbReference>
<evidence type="ECO:0000256" key="7">
    <source>
        <dbReference type="ARBA" id="ARBA00023098"/>
    </source>
</evidence>
<protein>
    <recommendedName>
        <fullName evidence="12">Choline/carnitine acyltransferase domain-containing protein</fullName>
    </recommendedName>
</protein>
<dbReference type="EMBL" id="BTSY01000004">
    <property type="protein sequence ID" value="GMT22542.1"/>
    <property type="molecule type" value="Genomic_DNA"/>
</dbReference>
<organism evidence="13 14">
    <name type="scientific">Pristionchus fissidentatus</name>
    <dbReference type="NCBI Taxonomy" id="1538716"/>
    <lineage>
        <taxon>Eukaryota</taxon>
        <taxon>Metazoa</taxon>
        <taxon>Ecdysozoa</taxon>
        <taxon>Nematoda</taxon>
        <taxon>Chromadorea</taxon>
        <taxon>Rhabditida</taxon>
        <taxon>Rhabditina</taxon>
        <taxon>Diplogasteromorpha</taxon>
        <taxon>Diplogasteroidea</taxon>
        <taxon>Neodiplogasteridae</taxon>
        <taxon>Pristionchus</taxon>
    </lineage>
</organism>
<evidence type="ECO:0000256" key="1">
    <source>
        <dbReference type="ARBA" id="ARBA00004141"/>
    </source>
</evidence>
<keyword evidence="6 11" id="KW-1133">Transmembrane helix</keyword>
<evidence type="ECO:0000259" key="12">
    <source>
        <dbReference type="Pfam" id="PF00755"/>
    </source>
</evidence>
<keyword evidence="7" id="KW-0443">Lipid metabolism</keyword>
<evidence type="ECO:0000256" key="5">
    <source>
        <dbReference type="ARBA" id="ARBA00022832"/>
    </source>
</evidence>
<evidence type="ECO:0000313" key="14">
    <source>
        <dbReference type="Proteomes" id="UP001432322"/>
    </source>
</evidence>
<dbReference type="GO" id="GO:0006631">
    <property type="term" value="P:fatty acid metabolic process"/>
    <property type="evidence" value="ECO:0007669"/>
    <property type="project" value="UniProtKB-KW"/>
</dbReference>
<dbReference type="GO" id="GO:0009437">
    <property type="term" value="P:carnitine metabolic process"/>
    <property type="evidence" value="ECO:0007669"/>
    <property type="project" value="TreeGrafter"/>
</dbReference>
<dbReference type="InterPro" id="IPR023213">
    <property type="entry name" value="CAT-like_dom_sf"/>
</dbReference>
<feature type="active site" description="Proton acceptor" evidence="10">
    <location>
        <position position="386"/>
    </location>
</feature>
<dbReference type="InterPro" id="IPR042231">
    <property type="entry name" value="Cho/carn_acyl_trans_2"/>
</dbReference>
<keyword evidence="3" id="KW-0808">Transferase</keyword>
<keyword evidence="5" id="KW-0276">Fatty acid metabolism</keyword>
<dbReference type="Proteomes" id="UP001432322">
    <property type="component" value="Unassembled WGS sequence"/>
</dbReference>